<dbReference type="RefSeq" id="WP_369263908.1">
    <property type="nucleotide sequence ID" value="NZ_CP163440.1"/>
</dbReference>
<protein>
    <submittedName>
        <fullName evidence="1">Uncharacterized protein</fullName>
    </submittedName>
</protein>
<dbReference type="EMBL" id="CP163440">
    <property type="protein sequence ID" value="XDQ66956.1"/>
    <property type="molecule type" value="Genomic_DNA"/>
</dbReference>
<organism evidence="1">
    <name type="scientific">Streptomyces sp. R35</name>
    <dbReference type="NCBI Taxonomy" id="3238630"/>
    <lineage>
        <taxon>Bacteria</taxon>
        <taxon>Bacillati</taxon>
        <taxon>Actinomycetota</taxon>
        <taxon>Actinomycetes</taxon>
        <taxon>Kitasatosporales</taxon>
        <taxon>Streptomycetaceae</taxon>
        <taxon>Streptomyces</taxon>
    </lineage>
</organism>
<dbReference type="AlphaFoldDB" id="A0AB39SJ96"/>
<accession>A0AB39SJ96</accession>
<gene>
    <name evidence="1" type="ORF">AB5J50_42315</name>
</gene>
<name>A0AB39SJ96_9ACTN</name>
<evidence type="ECO:0000313" key="1">
    <source>
        <dbReference type="EMBL" id="XDQ66956.1"/>
    </source>
</evidence>
<reference evidence="1" key="1">
    <citation type="submission" date="2024-07" db="EMBL/GenBank/DDBJ databases">
        <authorList>
            <person name="Yu S.T."/>
        </authorList>
    </citation>
    <scope>NUCLEOTIDE SEQUENCE</scope>
    <source>
        <strain evidence="1">R35</strain>
    </source>
</reference>
<sequence>MGQLCDGPLLLANKSSAFTASPEQPVPWLVYRPAYDRRWADDLRRAATSAAARKEVRRIQGLGFTSYAHLIERRARERNWRLRWFDSAEGLYLALGAVPGPVSTALVPSPGPVPVENVRSMYRRHAHFAA</sequence>
<proteinExistence type="predicted"/>